<dbReference type="OrthoDB" id="9864704at2"/>
<dbReference type="Proteomes" id="UP000430120">
    <property type="component" value="Unassembled WGS sequence"/>
</dbReference>
<dbReference type="EMBL" id="VZPB01000017">
    <property type="protein sequence ID" value="KAB0583134.1"/>
    <property type="molecule type" value="Genomic_DNA"/>
</dbReference>
<evidence type="ECO:0000256" key="1">
    <source>
        <dbReference type="SAM" id="Phobius"/>
    </source>
</evidence>
<organism evidence="2 3">
    <name type="scientific">Ideonella dechloratans</name>
    <dbReference type="NCBI Taxonomy" id="36863"/>
    <lineage>
        <taxon>Bacteria</taxon>
        <taxon>Pseudomonadati</taxon>
        <taxon>Pseudomonadota</taxon>
        <taxon>Betaproteobacteria</taxon>
        <taxon>Burkholderiales</taxon>
        <taxon>Sphaerotilaceae</taxon>
        <taxon>Ideonella</taxon>
    </lineage>
</organism>
<keyword evidence="1" id="KW-0472">Membrane</keyword>
<protein>
    <submittedName>
        <fullName evidence="2">Fimbrial assembly protein</fullName>
    </submittedName>
</protein>
<accession>A0A643FCC5</accession>
<dbReference type="RefSeq" id="WP_151123809.1">
    <property type="nucleotide sequence ID" value="NZ_CP088081.1"/>
</dbReference>
<keyword evidence="1" id="KW-1133">Transmembrane helix</keyword>
<comment type="caution">
    <text evidence="2">The sequence shown here is derived from an EMBL/GenBank/DDBJ whole genome shotgun (WGS) entry which is preliminary data.</text>
</comment>
<proteinExistence type="predicted"/>
<sequence>MPVPARPRRPARVPAGRAHAGVALIEVLVSLLLFSLGILGLVAAQRGALQSSGLNRDRAMAADLANELITQVQLVSHSTAGWDTAVCDDWKTKVESAGLPGVDSAKLACTVTPQTDSAGTTLSYQVSGTLVWQAPGDSAGGSPLEHHYTAVTQVPY</sequence>
<keyword evidence="3" id="KW-1185">Reference proteome</keyword>
<evidence type="ECO:0000313" key="2">
    <source>
        <dbReference type="EMBL" id="KAB0583134.1"/>
    </source>
</evidence>
<gene>
    <name evidence="2" type="ORF">F7Q92_08940</name>
</gene>
<feature type="transmembrane region" description="Helical" evidence="1">
    <location>
        <begin position="20"/>
        <end position="44"/>
    </location>
</feature>
<name>A0A643FCC5_IDEDE</name>
<keyword evidence="1" id="KW-0812">Transmembrane</keyword>
<dbReference type="AlphaFoldDB" id="A0A643FCC5"/>
<reference evidence="2 3" key="1">
    <citation type="submission" date="2019-09" db="EMBL/GenBank/DDBJ databases">
        <title>Draft genome sequences of 48 bacterial type strains from the CCUG.</title>
        <authorList>
            <person name="Tunovic T."/>
            <person name="Pineiro-Iglesias B."/>
            <person name="Unosson C."/>
            <person name="Inganas E."/>
            <person name="Ohlen M."/>
            <person name="Cardew S."/>
            <person name="Jensie-Markopoulos S."/>
            <person name="Salva-Serra F."/>
            <person name="Jaen-Luchoro D."/>
            <person name="Karlsson R."/>
            <person name="Svensson-Stadler L."/>
            <person name="Chun J."/>
            <person name="Moore E."/>
        </authorList>
    </citation>
    <scope>NUCLEOTIDE SEQUENCE [LARGE SCALE GENOMIC DNA]</scope>
    <source>
        <strain evidence="2 3">CCUG 30977</strain>
    </source>
</reference>
<evidence type="ECO:0000313" key="3">
    <source>
        <dbReference type="Proteomes" id="UP000430120"/>
    </source>
</evidence>